<dbReference type="RefSeq" id="XP_075083219.1">
    <property type="nucleotide sequence ID" value="XM_075227118.1"/>
</dbReference>
<reference evidence="2" key="2">
    <citation type="submission" date="2025-08" db="UniProtKB">
        <authorList>
            <consortium name="RefSeq"/>
        </authorList>
    </citation>
    <scope>IDENTIFICATION</scope>
    <source>
        <tissue evidence="2">Leaf</tissue>
    </source>
</reference>
<dbReference type="Proteomes" id="UP000790787">
    <property type="component" value="Chromosome 2"/>
</dbReference>
<proteinExistence type="predicted"/>
<gene>
    <name evidence="2" type="primary">LOC142166978</name>
</gene>
<evidence type="ECO:0000313" key="1">
    <source>
        <dbReference type="Proteomes" id="UP000790787"/>
    </source>
</evidence>
<reference evidence="1" key="1">
    <citation type="journal article" date="2014" name="Nat. Commun.">
        <title>The tobacco genome sequence and its comparison with those of tomato and potato.</title>
        <authorList>
            <person name="Sierro N."/>
            <person name="Battey J.N."/>
            <person name="Ouadi S."/>
            <person name="Bakaher N."/>
            <person name="Bovet L."/>
            <person name="Willig A."/>
            <person name="Goepfert S."/>
            <person name="Peitsch M.C."/>
            <person name="Ivanov N.V."/>
        </authorList>
    </citation>
    <scope>NUCLEOTIDE SEQUENCE [LARGE SCALE GENOMIC DNA]</scope>
</reference>
<sequence length="165" mass="19677">MHDKGLYVTAVYAKCTVVERKDLWSSIDNINMIIDGPWCIGGDFNVIMDPDEKLGGRPHRAHRSFDFVTTMETCGLSDIGFTGPKFTWCNNWRPRKRIWKRLDRIFVNDQWVQVFQHNYVKHLVRTGSNHRPLLMKCHSDQHEIIKYFRFLNFWTEQQDFLEVVQ</sequence>
<organism evidence="1 2">
    <name type="scientific">Nicotiana tabacum</name>
    <name type="common">Common tobacco</name>
    <dbReference type="NCBI Taxonomy" id="4097"/>
    <lineage>
        <taxon>Eukaryota</taxon>
        <taxon>Viridiplantae</taxon>
        <taxon>Streptophyta</taxon>
        <taxon>Embryophyta</taxon>
        <taxon>Tracheophyta</taxon>
        <taxon>Spermatophyta</taxon>
        <taxon>Magnoliopsida</taxon>
        <taxon>eudicotyledons</taxon>
        <taxon>Gunneridae</taxon>
        <taxon>Pentapetalae</taxon>
        <taxon>asterids</taxon>
        <taxon>lamiids</taxon>
        <taxon>Solanales</taxon>
        <taxon>Solanaceae</taxon>
        <taxon>Nicotianoideae</taxon>
        <taxon>Nicotianeae</taxon>
        <taxon>Nicotiana</taxon>
    </lineage>
</organism>
<name>A0AC58SE27_TOBAC</name>
<accession>A0AC58SE27</accession>
<evidence type="ECO:0000313" key="2">
    <source>
        <dbReference type="RefSeq" id="XP_075083219.1"/>
    </source>
</evidence>
<protein>
    <submittedName>
        <fullName evidence="2">Uncharacterized protein LOC142166978</fullName>
    </submittedName>
</protein>
<keyword evidence="1" id="KW-1185">Reference proteome</keyword>